<dbReference type="RefSeq" id="WP_166624172.1">
    <property type="nucleotide sequence ID" value="NZ_JAHSST010000006.1"/>
</dbReference>
<dbReference type="InterPro" id="IPR025851">
    <property type="entry name" value="SUKH-4"/>
</dbReference>
<gene>
    <name evidence="2" type="ORF">KVH32_18570</name>
</gene>
<feature type="region of interest" description="Disordered" evidence="1">
    <location>
        <begin position="1"/>
        <end position="50"/>
    </location>
</feature>
<dbReference type="Proteomes" id="UP000758701">
    <property type="component" value="Unassembled WGS sequence"/>
</dbReference>
<comment type="caution">
    <text evidence="2">The sequence shown here is derived from an EMBL/GenBank/DDBJ whole genome shotgun (WGS) entry which is preliminary data.</text>
</comment>
<dbReference type="Pfam" id="PF14435">
    <property type="entry name" value="SUKH-4"/>
    <property type="match status" value="1"/>
</dbReference>
<accession>A0ABS7W6N0</accession>
<sequence length="220" mass="24208">MQAATTDTTPGPRTTTAPPPSLVTRVRFATSLEDPRRPRGAARRTQQGCERPSLWNTSTLMSCLLLTAGHHTPSAPRQVLPPRFLDRDFTPSRVTRFEDIDFPATLLHAPTRRFLVETGLPESAHPFHRDSDPDDLALPTLTEYCEESPGHPAPPPHADHLIRLGRLSDEAHAVVDGTRGTILAWNAAEGTLHPLMSDVSALALTLWALHRTTRLETAAY</sequence>
<evidence type="ECO:0000313" key="2">
    <source>
        <dbReference type="EMBL" id="MBZ6153148.1"/>
    </source>
</evidence>
<protein>
    <submittedName>
        <fullName evidence="2">SUKH-4 family immunity protein</fullName>
    </submittedName>
</protein>
<evidence type="ECO:0000256" key="1">
    <source>
        <dbReference type="SAM" id="MobiDB-lite"/>
    </source>
</evidence>
<evidence type="ECO:0000313" key="3">
    <source>
        <dbReference type="Proteomes" id="UP000758701"/>
    </source>
</evidence>
<organism evidence="2 3">
    <name type="scientific">Streptomyces olivaceus</name>
    <dbReference type="NCBI Taxonomy" id="47716"/>
    <lineage>
        <taxon>Bacteria</taxon>
        <taxon>Bacillati</taxon>
        <taxon>Actinomycetota</taxon>
        <taxon>Actinomycetes</taxon>
        <taxon>Kitasatosporales</taxon>
        <taxon>Streptomycetaceae</taxon>
        <taxon>Streptomyces</taxon>
    </lineage>
</organism>
<proteinExistence type="predicted"/>
<dbReference type="EMBL" id="JAHSTP010000006">
    <property type="protein sequence ID" value="MBZ6153148.1"/>
    <property type="molecule type" value="Genomic_DNA"/>
</dbReference>
<reference evidence="2 3" key="1">
    <citation type="submission" date="2021-06" db="EMBL/GenBank/DDBJ databases">
        <title>Ecological speciation of a Streptomyces species isolated from different habitats and geographic origins.</title>
        <authorList>
            <person name="Wang J."/>
        </authorList>
    </citation>
    <scope>NUCLEOTIDE SEQUENCE [LARGE SCALE GENOMIC DNA]</scope>
    <source>
        <strain evidence="2 3">FXJ8.012</strain>
    </source>
</reference>
<keyword evidence="3" id="KW-1185">Reference proteome</keyword>
<feature type="compositionally biased region" description="Low complexity" evidence="1">
    <location>
        <begin position="1"/>
        <end position="16"/>
    </location>
</feature>
<name>A0ABS7W6N0_STROV</name>